<organism evidence="10 11">
    <name type="scientific">Dawidia soli</name>
    <dbReference type="NCBI Taxonomy" id="2782352"/>
    <lineage>
        <taxon>Bacteria</taxon>
        <taxon>Pseudomonadati</taxon>
        <taxon>Bacteroidota</taxon>
        <taxon>Cytophagia</taxon>
        <taxon>Cytophagales</taxon>
        <taxon>Chryseotaleaceae</taxon>
        <taxon>Dawidia</taxon>
    </lineage>
</organism>
<keyword evidence="7 8" id="KW-0472">Membrane</keyword>
<keyword evidence="5 8" id="KW-0812">Transmembrane</keyword>
<evidence type="ECO:0000256" key="4">
    <source>
        <dbReference type="ARBA" id="ARBA00022448"/>
    </source>
</evidence>
<feature type="transmembrane region" description="Helical" evidence="8">
    <location>
        <begin position="48"/>
        <end position="67"/>
    </location>
</feature>
<dbReference type="InterPro" id="IPR036259">
    <property type="entry name" value="MFS_trans_sf"/>
</dbReference>
<dbReference type="InterPro" id="IPR001958">
    <property type="entry name" value="Tet-R_TetA/multi-R_MdtG-like"/>
</dbReference>
<dbReference type="SUPFAM" id="SSF103473">
    <property type="entry name" value="MFS general substrate transporter"/>
    <property type="match status" value="1"/>
</dbReference>
<protein>
    <submittedName>
        <fullName evidence="10">TCR/Tet family MFS transporter</fullName>
    </submittedName>
</protein>
<dbReference type="Proteomes" id="UP001319180">
    <property type="component" value="Unassembled WGS sequence"/>
</dbReference>
<dbReference type="RefSeq" id="WP_254092968.1">
    <property type="nucleotide sequence ID" value="NZ_JAHESC010000046.1"/>
</dbReference>
<evidence type="ECO:0000259" key="9">
    <source>
        <dbReference type="PROSITE" id="PS50850"/>
    </source>
</evidence>
<feature type="transmembrane region" description="Helical" evidence="8">
    <location>
        <begin position="251"/>
        <end position="272"/>
    </location>
</feature>
<dbReference type="InterPro" id="IPR011701">
    <property type="entry name" value="MFS"/>
</dbReference>
<feature type="transmembrane region" description="Helical" evidence="8">
    <location>
        <begin position="7"/>
        <end position="28"/>
    </location>
</feature>
<evidence type="ECO:0000256" key="7">
    <source>
        <dbReference type="ARBA" id="ARBA00023136"/>
    </source>
</evidence>
<reference evidence="10 11" key="1">
    <citation type="submission" date="2021-05" db="EMBL/GenBank/DDBJ databases">
        <title>A Polyphasic approach of four new species of the genus Ohtaekwangia: Ohtaekwangia histidinii sp. nov., Ohtaekwangia cretensis sp. nov., Ohtaekwangia indiensis sp. nov., Ohtaekwangia reichenbachii sp. nov. from diverse environment.</title>
        <authorList>
            <person name="Octaviana S."/>
        </authorList>
    </citation>
    <scope>NUCLEOTIDE SEQUENCE [LARGE SCALE GENOMIC DNA]</scope>
    <source>
        <strain evidence="10 11">PWU37</strain>
    </source>
</reference>
<dbReference type="AlphaFoldDB" id="A0AAP2DED6"/>
<comment type="caution">
    <text evidence="10">The sequence shown here is derived from an EMBL/GenBank/DDBJ whole genome shotgun (WGS) entry which is preliminary data.</text>
</comment>
<evidence type="ECO:0000256" key="8">
    <source>
        <dbReference type="SAM" id="Phobius"/>
    </source>
</evidence>
<feature type="domain" description="Major facilitator superfamily (MFS) profile" evidence="9">
    <location>
        <begin position="8"/>
        <end position="403"/>
    </location>
</feature>
<feature type="transmembrane region" description="Helical" evidence="8">
    <location>
        <begin position="210"/>
        <end position="231"/>
    </location>
</feature>
<accession>A0AAP2DED6</accession>
<dbReference type="PROSITE" id="PS50850">
    <property type="entry name" value="MFS"/>
    <property type="match status" value="1"/>
</dbReference>
<dbReference type="PROSITE" id="PS00216">
    <property type="entry name" value="SUGAR_TRANSPORT_1"/>
    <property type="match status" value="1"/>
</dbReference>
<dbReference type="InterPro" id="IPR005829">
    <property type="entry name" value="Sugar_transporter_CS"/>
</dbReference>
<dbReference type="PANTHER" id="PTHR23504:SF15">
    <property type="entry name" value="MAJOR FACILITATOR SUPERFAMILY (MFS) PROFILE DOMAIN-CONTAINING PROTEIN"/>
    <property type="match status" value="1"/>
</dbReference>
<dbReference type="EMBL" id="JAHESC010000046">
    <property type="protein sequence ID" value="MBT1689747.1"/>
    <property type="molecule type" value="Genomic_DNA"/>
</dbReference>
<sequence length="417" mass="45534">MASKKNAALGFIFVTLLIDVIGFGIIIPVMPKLIMQMAHVDVSEAAEYGGWLLMAFAFPQFLFSPLMGNLSDRFGRRPILLASLFGFCIDYLFLVFAPSIEWLFVGRIVAGLMGASFTTAAAYIADISEPEKRAQNFGMIGAAFGLGFIIGPFLGGELAKFGVRAPFIGAAVLTFVNWLYGFFILPESLKPENRRTFEWKRANPIGSLEFLFRYKVILGMVASILLVYIAAHAVQSTWAFYTKARFGWEETLVGRSLAVVGLLVGLVQGWLIRFILPKLGQERSIYVGLAIYAVGFFLFGIATEGWMMFVFLIPYCLGGICGPALQGVMSAQVPPTEQGELQGAMTSLMSLTSIIGPGVMTWIFAHTSKTGSPLYFPGAVMMVGAALSIISAFLARLSLKRPHKKVDTLAEQQPVVH</sequence>
<evidence type="ECO:0000256" key="6">
    <source>
        <dbReference type="ARBA" id="ARBA00022989"/>
    </source>
</evidence>
<feature type="transmembrane region" description="Helical" evidence="8">
    <location>
        <begin position="341"/>
        <end position="363"/>
    </location>
</feature>
<evidence type="ECO:0000313" key="11">
    <source>
        <dbReference type="Proteomes" id="UP001319180"/>
    </source>
</evidence>
<dbReference type="InterPro" id="IPR020846">
    <property type="entry name" value="MFS_dom"/>
</dbReference>
<keyword evidence="6 8" id="KW-1133">Transmembrane helix</keyword>
<evidence type="ECO:0000256" key="5">
    <source>
        <dbReference type="ARBA" id="ARBA00022692"/>
    </source>
</evidence>
<keyword evidence="4" id="KW-0813">Transport</keyword>
<feature type="transmembrane region" description="Helical" evidence="8">
    <location>
        <begin position="308"/>
        <end position="329"/>
    </location>
</feature>
<feature type="transmembrane region" description="Helical" evidence="8">
    <location>
        <begin position="375"/>
        <end position="395"/>
    </location>
</feature>
<dbReference type="PANTHER" id="PTHR23504">
    <property type="entry name" value="MAJOR FACILITATOR SUPERFAMILY DOMAIN-CONTAINING PROTEIN 10"/>
    <property type="match status" value="1"/>
</dbReference>
<dbReference type="Pfam" id="PF07690">
    <property type="entry name" value="MFS_1"/>
    <property type="match status" value="1"/>
</dbReference>
<evidence type="ECO:0000256" key="1">
    <source>
        <dbReference type="ARBA" id="ARBA00003279"/>
    </source>
</evidence>
<evidence type="ECO:0000256" key="2">
    <source>
        <dbReference type="ARBA" id="ARBA00004141"/>
    </source>
</evidence>
<comment type="similarity">
    <text evidence="3">Belongs to the major facilitator superfamily. TCR/Tet family.</text>
</comment>
<feature type="transmembrane region" description="Helical" evidence="8">
    <location>
        <begin position="284"/>
        <end position="302"/>
    </location>
</feature>
<evidence type="ECO:0000256" key="3">
    <source>
        <dbReference type="ARBA" id="ARBA00007520"/>
    </source>
</evidence>
<comment type="function">
    <text evidence="1">Resistance to tetracycline by an active tetracycline efflux. This is an energy-dependent process that decreases the accumulation of the antibiotic in whole cells. This protein functions as a metal-tetracycline/H(+) antiporter.</text>
</comment>
<gene>
    <name evidence="10" type="ORF">KK078_24510</name>
</gene>
<feature type="transmembrane region" description="Helical" evidence="8">
    <location>
        <begin position="104"/>
        <end position="125"/>
    </location>
</feature>
<feature type="transmembrane region" description="Helical" evidence="8">
    <location>
        <begin position="79"/>
        <end position="98"/>
    </location>
</feature>
<dbReference type="PRINTS" id="PR01035">
    <property type="entry name" value="TCRTETA"/>
</dbReference>
<name>A0AAP2DED6_9BACT</name>
<keyword evidence="11" id="KW-1185">Reference proteome</keyword>
<comment type="subcellular location">
    <subcellularLocation>
        <location evidence="2">Membrane</location>
        <topology evidence="2">Multi-pass membrane protein</topology>
    </subcellularLocation>
</comment>
<dbReference type="GO" id="GO:0022857">
    <property type="term" value="F:transmembrane transporter activity"/>
    <property type="evidence" value="ECO:0007669"/>
    <property type="project" value="InterPro"/>
</dbReference>
<feature type="transmembrane region" description="Helical" evidence="8">
    <location>
        <begin position="137"/>
        <end position="155"/>
    </location>
</feature>
<dbReference type="Gene3D" id="1.20.1250.20">
    <property type="entry name" value="MFS general substrate transporter like domains"/>
    <property type="match status" value="1"/>
</dbReference>
<dbReference type="CDD" id="cd17388">
    <property type="entry name" value="MFS_TetA"/>
    <property type="match status" value="1"/>
</dbReference>
<dbReference type="GO" id="GO:0016020">
    <property type="term" value="C:membrane"/>
    <property type="evidence" value="ECO:0007669"/>
    <property type="project" value="UniProtKB-SubCell"/>
</dbReference>
<proteinExistence type="inferred from homology"/>
<feature type="transmembrane region" description="Helical" evidence="8">
    <location>
        <begin position="167"/>
        <end position="189"/>
    </location>
</feature>
<evidence type="ECO:0000313" key="10">
    <source>
        <dbReference type="EMBL" id="MBT1689747.1"/>
    </source>
</evidence>